<sequence>MDRSLAPAFQAFFRSFSHEDWDLLSPFEVNRLSYYRNIQVQPGLLQWLINHFDPSDNLFHDNDFEICPLFEEFNIIYGRIPVTEEVPVMPKLDFDPALMILPIFGFSAYEIPTYYFGAHVVPL</sequence>
<name>A0A067L1I5_JATCU</name>
<reference evidence="1 2" key="1">
    <citation type="journal article" date="2014" name="PLoS ONE">
        <title>Global Analysis of Gene Expression Profiles in Physic Nut (Jatropha curcas L.) Seedlings Exposed to Salt Stress.</title>
        <authorList>
            <person name="Zhang L."/>
            <person name="Zhang C."/>
            <person name="Wu P."/>
            <person name="Chen Y."/>
            <person name="Li M."/>
            <person name="Jiang H."/>
            <person name="Wu G."/>
        </authorList>
    </citation>
    <scope>NUCLEOTIDE SEQUENCE [LARGE SCALE GENOMIC DNA]</scope>
    <source>
        <strain evidence="2">cv. GZQX0401</strain>
        <tissue evidence="1">Young leaves</tissue>
    </source>
</reference>
<gene>
    <name evidence="1" type="ORF">JCGZ_03223</name>
</gene>
<keyword evidence="2" id="KW-1185">Reference proteome</keyword>
<dbReference type="AlphaFoldDB" id="A0A067L1I5"/>
<evidence type="ECO:0000313" key="2">
    <source>
        <dbReference type="Proteomes" id="UP000027138"/>
    </source>
</evidence>
<dbReference type="EMBL" id="KK914321">
    <property type="protein sequence ID" value="KDP41093.1"/>
    <property type="molecule type" value="Genomic_DNA"/>
</dbReference>
<proteinExistence type="predicted"/>
<accession>A0A067L1I5</accession>
<dbReference type="OrthoDB" id="1743443at2759"/>
<evidence type="ECO:0000313" key="1">
    <source>
        <dbReference type="EMBL" id="KDP41093.1"/>
    </source>
</evidence>
<protein>
    <submittedName>
        <fullName evidence="1">Uncharacterized protein</fullName>
    </submittedName>
</protein>
<organism evidence="1 2">
    <name type="scientific">Jatropha curcas</name>
    <name type="common">Barbados nut</name>
    <dbReference type="NCBI Taxonomy" id="180498"/>
    <lineage>
        <taxon>Eukaryota</taxon>
        <taxon>Viridiplantae</taxon>
        <taxon>Streptophyta</taxon>
        <taxon>Embryophyta</taxon>
        <taxon>Tracheophyta</taxon>
        <taxon>Spermatophyta</taxon>
        <taxon>Magnoliopsida</taxon>
        <taxon>eudicotyledons</taxon>
        <taxon>Gunneridae</taxon>
        <taxon>Pentapetalae</taxon>
        <taxon>rosids</taxon>
        <taxon>fabids</taxon>
        <taxon>Malpighiales</taxon>
        <taxon>Euphorbiaceae</taxon>
        <taxon>Crotonoideae</taxon>
        <taxon>Jatropheae</taxon>
        <taxon>Jatropha</taxon>
    </lineage>
</organism>
<dbReference type="Proteomes" id="UP000027138">
    <property type="component" value="Unassembled WGS sequence"/>
</dbReference>